<organism evidence="2 3">
    <name type="scientific">Streptantibioticus parmotrematis</name>
    <dbReference type="NCBI Taxonomy" id="2873249"/>
    <lineage>
        <taxon>Bacteria</taxon>
        <taxon>Bacillati</taxon>
        <taxon>Actinomycetota</taxon>
        <taxon>Actinomycetes</taxon>
        <taxon>Kitasatosporales</taxon>
        <taxon>Streptomycetaceae</taxon>
        <taxon>Streptantibioticus</taxon>
    </lineage>
</organism>
<dbReference type="Proteomes" id="UP001198565">
    <property type="component" value="Unassembled WGS sequence"/>
</dbReference>
<dbReference type="EMBL" id="JAINVZ010000040">
    <property type="protein sequence ID" value="MBY8889289.1"/>
    <property type="molecule type" value="Genomic_DNA"/>
</dbReference>
<comment type="caution">
    <text evidence="2">The sequence shown here is derived from an EMBL/GenBank/DDBJ whole genome shotgun (WGS) entry which is preliminary data.</text>
</comment>
<keyword evidence="3" id="KW-1185">Reference proteome</keyword>
<protein>
    <submittedName>
        <fullName evidence="2">Uncharacterized protein</fullName>
    </submittedName>
</protein>
<name>A0ABS7R5G3_9ACTN</name>
<evidence type="ECO:0000256" key="1">
    <source>
        <dbReference type="SAM" id="MobiDB-lite"/>
    </source>
</evidence>
<sequence>MAGFTFPDDLIAMQAEADAAHQDLLDLYDKLPHRPMPLPEPYTDYQGNQHEASPGWSEEDQAAVDALWARWRDATGRIMTHDYWATVSGNVPAARMALKRAHGQTAEGAQQPS</sequence>
<evidence type="ECO:0000313" key="2">
    <source>
        <dbReference type="EMBL" id="MBY8889289.1"/>
    </source>
</evidence>
<proteinExistence type="predicted"/>
<evidence type="ECO:0000313" key="3">
    <source>
        <dbReference type="Proteomes" id="UP001198565"/>
    </source>
</evidence>
<accession>A0ABS7R5G3</accession>
<feature type="region of interest" description="Disordered" evidence="1">
    <location>
        <begin position="36"/>
        <end position="59"/>
    </location>
</feature>
<reference evidence="2 3" key="1">
    <citation type="submission" date="2021-08" db="EMBL/GenBank/DDBJ databases">
        <title>Streptomyces sp. PTM05 isolated from lichen.</title>
        <authorList>
            <person name="Somphong A."/>
            <person name="Phongsopitanun W."/>
            <person name="Tanasupawat S."/>
        </authorList>
    </citation>
    <scope>NUCLEOTIDE SEQUENCE [LARGE SCALE GENOMIC DNA]</scope>
    <source>
        <strain evidence="2 3">Ptm05</strain>
    </source>
</reference>
<gene>
    <name evidence="2" type="ORF">K7472_31265</name>
</gene>
<dbReference type="RefSeq" id="WP_222982483.1">
    <property type="nucleotide sequence ID" value="NZ_JAINVZ010000040.1"/>
</dbReference>